<dbReference type="InterPro" id="IPR016181">
    <property type="entry name" value="Acyl_CoA_acyltransferase"/>
</dbReference>
<dbReference type="AlphaFoldDB" id="A0A160TTK4"/>
<evidence type="ECO:0000259" key="3">
    <source>
        <dbReference type="PROSITE" id="PS51186"/>
    </source>
</evidence>
<protein>
    <submittedName>
        <fullName evidence="4">Putative acetyltransferase</fullName>
    </submittedName>
</protein>
<proteinExistence type="predicted"/>
<organism evidence="4">
    <name type="scientific">hydrothermal vent metagenome</name>
    <dbReference type="NCBI Taxonomy" id="652676"/>
    <lineage>
        <taxon>unclassified sequences</taxon>
        <taxon>metagenomes</taxon>
        <taxon>ecological metagenomes</taxon>
    </lineage>
</organism>
<gene>
    <name evidence="4" type="ORF">MGWOODY_XGa744</name>
</gene>
<evidence type="ECO:0000256" key="2">
    <source>
        <dbReference type="ARBA" id="ARBA00023315"/>
    </source>
</evidence>
<sequence length="139" mass="15720">MKLRIYQDEDKEALIALWQRVFPDDPPHNDPSQVIPAKRAVDDLIFVALEEDSIVGAVMAGYDGHRGWLYAVAVDHAHRRHGIARHLVRHALDALRQLGCIKANLQIRSDNAQVVAFYESLGFCIEDRISMGLNLRRPA</sequence>
<dbReference type="NCBIfam" id="NF002959">
    <property type="entry name" value="PRK03624.1"/>
    <property type="match status" value="1"/>
</dbReference>
<dbReference type="PANTHER" id="PTHR43877:SF1">
    <property type="entry name" value="ACETYLTRANSFERASE"/>
    <property type="match status" value="1"/>
</dbReference>
<dbReference type="SUPFAM" id="SSF55729">
    <property type="entry name" value="Acyl-CoA N-acyltransferases (Nat)"/>
    <property type="match status" value="1"/>
</dbReference>
<dbReference type="Pfam" id="PF00583">
    <property type="entry name" value="Acetyltransf_1"/>
    <property type="match status" value="1"/>
</dbReference>
<evidence type="ECO:0000313" key="4">
    <source>
        <dbReference type="EMBL" id="CUS54381.1"/>
    </source>
</evidence>
<dbReference type="Gene3D" id="3.40.630.30">
    <property type="match status" value="1"/>
</dbReference>
<dbReference type="EMBL" id="CZRL01000104">
    <property type="protein sequence ID" value="CUS54381.1"/>
    <property type="molecule type" value="Genomic_DNA"/>
</dbReference>
<dbReference type="GO" id="GO:0016747">
    <property type="term" value="F:acyltransferase activity, transferring groups other than amino-acyl groups"/>
    <property type="evidence" value="ECO:0007669"/>
    <property type="project" value="InterPro"/>
</dbReference>
<dbReference type="PANTHER" id="PTHR43877">
    <property type="entry name" value="AMINOALKYLPHOSPHONATE N-ACETYLTRANSFERASE-RELATED-RELATED"/>
    <property type="match status" value="1"/>
</dbReference>
<keyword evidence="2" id="KW-0012">Acyltransferase</keyword>
<dbReference type="PROSITE" id="PS51186">
    <property type="entry name" value="GNAT"/>
    <property type="match status" value="1"/>
</dbReference>
<dbReference type="CDD" id="cd04301">
    <property type="entry name" value="NAT_SF"/>
    <property type="match status" value="1"/>
</dbReference>
<dbReference type="InterPro" id="IPR050832">
    <property type="entry name" value="Bact_Acetyltransf"/>
</dbReference>
<keyword evidence="1 4" id="KW-0808">Transferase</keyword>
<accession>A0A160TTK4</accession>
<feature type="domain" description="N-acetyltransferase" evidence="3">
    <location>
        <begin position="1"/>
        <end position="139"/>
    </location>
</feature>
<dbReference type="InterPro" id="IPR000182">
    <property type="entry name" value="GNAT_dom"/>
</dbReference>
<name>A0A160TTK4_9ZZZZ</name>
<reference evidence="4" key="1">
    <citation type="submission" date="2015-10" db="EMBL/GenBank/DDBJ databases">
        <authorList>
            <person name="Gilbert D.G."/>
        </authorList>
    </citation>
    <scope>NUCLEOTIDE SEQUENCE</scope>
</reference>
<evidence type="ECO:0000256" key="1">
    <source>
        <dbReference type="ARBA" id="ARBA00022679"/>
    </source>
</evidence>